<dbReference type="Pfam" id="PF23314">
    <property type="entry name" value="TASOR_alpha-beta"/>
    <property type="match status" value="1"/>
</dbReference>
<proteinExistence type="inferred from homology"/>
<organism evidence="6 7">
    <name type="scientific">Alligator mississippiensis</name>
    <name type="common">American alligator</name>
    <dbReference type="NCBI Taxonomy" id="8496"/>
    <lineage>
        <taxon>Eukaryota</taxon>
        <taxon>Metazoa</taxon>
        <taxon>Chordata</taxon>
        <taxon>Craniata</taxon>
        <taxon>Vertebrata</taxon>
        <taxon>Euteleostomi</taxon>
        <taxon>Archelosauria</taxon>
        <taxon>Archosauria</taxon>
        <taxon>Crocodylia</taxon>
        <taxon>Alligatoridae</taxon>
        <taxon>Alligatorinae</taxon>
        <taxon>Alligator</taxon>
    </lineage>
</organism>
<reference evidence="6 7" key="1">
    <citation type="journal article" date="2012" name="Genome Biol.">
        <title>Sequencing three crocodilian genomes to illuminate the evolution of archosaurs and amniotes.</title>
        <authorList>
            <person name="St John J.A."/>
            <person name="Braun E.L."/>
            <person name="Isberg S.R."/>
            <person name="Miles L.G."/>
            <person name="Chong A.Y."/>
            <person name="Gongora J."/>
            <person name="Dalzell P."/>
            <person name="Moran C."/>
            <person name="Bed'hom B."/>
            <person name="Abzhanov A."/>
            <person name="Burgess S.C."/>
            <person name="Cooksey A.M."/>
            <person name="Castoe T.A."/>
            <person name="Crawford N.G."/>
            <person name="Densmore L.D."/>
            <person name="Drew J.C."/>
            <person name="Edwards S.V."/>
            <person name="Faircloth B.C."/>
            <person name="Fujita M.K."/>
            <person name="Greenwold M.J."/>
            <person name="Hoffmann F.G."/>
            <person name="Howard J.M."/>
            <person name="Iguchi T."/>
            <person name="Janes D.E."/>
            <person name="Khan S.Y."/>
            <person name="Kohno S."/>
            <person name="de Koning A.J."/>
            <person name="Lance S.L."/>
            <person name="McCarthy F.M."/>
            <person name="McCormack J.E."/>
            <person name="Merchant M.E."/>
            <person name="Peterson D.G."/>
            <person name="Pollock D.D."/>
            <person name="Pourmand N."/>
            <person name="Raney B.J."/>
            <person name="Roessler K.A."/>
            <person name="Sanford J.R."/>
            <person name="Sawyer R.H."/>
            <person name="Schmidt C.J."/>
            <person name="Triplett E.W."/>
            <person name="Tuberville T.D."/>
            <person name="Venegas-Anaya M."/>
            <person name="Howard J.T."/>
            <person name="Jarvis E.D."/>
            <person name="Guillette L.J.Jr."/>
            <person name="Glenn T.C."/>
            <person name="Green R.E."/>
            <person name="Ray D.A."/>
        </authorList>
    </citation>
    <scope>NUCLEOTIDE SEQUENCE [LARGE SCALE GENOMIC DNA]</scope>
    <source>
        <strain evidence="6">KSC_2009_1</strain>
    </source>
</reference>
<feature type="compositionally biased region" description="Acidic residues" evidence="2">
    <location>
        <begin position="976"/>
        <end position="985"/>
    </location>
</feature>
<evidence type="ECO:0000259" key="4">
    <source>
        <dbReference type="Pfam" id="PF23314"/>
    </source>
</evidence>
<dbReference type="PANTHER" id="PTHR16207">
    <property type="entry name" value="SET DOMAIN-CONTAINING PROTEIN"/>
    <property type="match status" value="1"/>
</dbReference>
<feature type="compositionally biased region" description="Low complexity" evidence="2">
    <location>
        <begin position="799"/>
        <end position="809"/>
    </location>
</feature>
<evidence type="ECO:0000256" key="2">
    <source>
        <dbReference type="SAM" id="MobiDB-lite"/>
    </source>
</evidence>
<feature type="compositionally biased region" description="Polar residues" evidence="2">
    <location>
        <begin position="1414"/>
        <end position="1426"/>
    </location>
</feature>
<dbReference type="GO" id="GO:0005654">
    <property type="term" value="C:nucleoplasm"/>
    <property type="evidence" value="ECO:0007669"/>
    <property type="project" value="TreeGrafter"/>
</dbReference>
<feature type="compositionally biased region" description="Polar residues" evidence="2">
    <location>
        <begin position="556"/>
        <end position="574"/>
    </location>
</feature>
<feature type="domain" description="TASOR pseudo-PARP" evidence="3">
    <location>
        <begin position="58"/>
        <end position="204"/>
    </location>
</feature>
<dbReference type="InterPro" id="IPR056243">
    <property type="entry name" value="TASOR_ab_dom"/>
</dbReference>
<feature type="compositionally biased region" description="Basic and acidic residues" evidence="2">
    <location>
        <begin position="715"/>
        <end position="727"/>
    </location>
</feature>
<keyword evidence="7" id="KW-1185">Reference proteome</keyword>
<feature type="region of interest" description="Disordered" evidence="2">
    <location>
        <begin position="439"/>
        <end position="477"/>
    </location>
</feature>
<evidence type="ECO:0000313" key="7">
    <source>
        <dbReference type="Proteomes" id="UP000050525"/>
    </source>
</evidence>
<dbReference type="InterPro" id="IPR046432">
    <property type="entry name" value="TASOR"/>
</dbReference>
<dbReference type="Pfam" id="PF24630">
    <property type="entry name" value="PIN_TASOR"/>
    <property type="match status" value="1"/>
</dbReference>
<feature type="region of interest" description="Disordered" evidence="2">
    <location>
        <begin position="1318"/>
        <end position="1341"/>
    </location>
</feature>
<dbReference type="Pfam" id="PF12509">
    <property type="entry name" value="DUF3715"/>
    <property type="match status" value="1"/>
</dbReference>
<feature type="compositionally biased region" description="Acidic residues" evidence="2">
    <location>
        <begin position="1240"/>
        <end position="1252"/>
    </location>
</feature>
<feature type="compositionally biased region" description="Basic and acidic residues" evidence="2">
    <location>
        <begin position="616"/>
        <end position="625"/>
    </location>
</feature>
<feature type="compositionally biased region" description="Polar residues" evidence="2">
    <location>
        <begin position="821"/>
        <end position="830"/>
    </location>
</feature>
<feature type="compositionally biased region" description="Polar residues" evidence="2">
    <location>
        <begin position="637"/>
        <end position="646"/>
    </location>
</feature>
<feature type="domain" description="TASOR alpha/beta" evidence="4">
    <location>
        <begin position="1511"/>
        <end position="1606"/>
    </location>
</feature>
<dbReference type="PANTHER" id="PTHR16207:SF10">
    <property type="entry name" value="PROTEIN TASOR 2"/>
    <property type="match status" value="1"/>
</dbReference>
<feature type="compositionally biased region" description="Basic and acidic residues" evidence="2">
    <location>
        <begin position="1437"/>
        <end position="1454"/>
    </location>
</feature>
<comment type="similarity">
    <text evidence="1">Belongs to the TASOR family.</text>
</comment>
<accession>A0A151NQR7</accession>
<feature type="region of interest" description="Disordered" evidence="2">
    <location>
        <begin position="692"/>
        <end position="834"/>
    </location>
</feature>
<dbReference type="EMBL" id="AKHW03002440">
    <property type="protein sequence ID" value="KYO38835.1"/>
    <property type="molecule type" value="Genomic_DNA"/>
</dbReference>
<sequence length="1759" mass="194858">MAGFHPEPGDPGSLFRTAVSVLHDSYLDSTLRGGFQYSQAVSVENEVFVNEYKTFSQEKKASGYSEEELEESYAFLLFENEDGATEVCRTGLRTNTSSMTTLGDPAKGVYISKYSDCLHPCPWYNGKSGYIVICKLIKGKIKAVPENYTSSYTNPTPSYDCHVAKNGSCVSLKTSHFQAFELSQYYVYECSSHGVAERPRQICPYIIVAFQYSEHLSMSALDPGTTIELENKVLYCPWRGQLSLQGQILCDIALRSPYSAVMPAQLPPKLEIKCVMGLSDLKKKLPEAAFRKSNYTENEVCYQGTYFSLFEVEISNTDYQKMDHLLETLKEKELVIIKHLHDQGFLFLLASSALTRDEAFDPDEPISLLALFLFTSSRSTYVTGQKQDLKLENKSSELSLKVSCILPGLRYAYLEATKCPLNAGSHADIAAEIRVETEKPKPTAGLNPGSEDATANINPASNLKLQPNKRKSSRAMVTNTRKKWAPLKMLSVVDTNRNRQGTKKIKVNMTFPFPKKQGLTTYSNEPTLKLANLQFPHRRKRGAEVLSAEFVHRTQSEPTPKGTSSPDDAALTTQRPKKLKEMDAKKVPDTERVSKQVKSKTIKSIAPGSCKPRARKQLEPAKKESFSLSPNKVPLKSQGTAGDTNEAYTENVGTQDINLSLKGSNYESHALNLLADLALGSCIPPIIPKDNSAALPPGTAKEQRRLHKKKPSRVASDHEYHRVDKQPKGGSSSSKTHNHKLSSPEKSELKKGFASSPKEKIPVISNKKNSTSPNSTKTQTLPSKEGIEMLEGSKYSTISSEHSYASSMSEHPKKQGHSKGAQGSSLSKNGAKNAKTGPLIGKVLPFRHQQNNTHMPKQFKDLVVKPRLKEDFFKSHTVNSCDGSVKVTCQWEAEYLFSLDSQYTKDSLEKTVIRALHGPWNPDLPDDVEDKKLILHMWIALFYSKPSKLLNSTRKVVEHSNPEKYVSLNSTLDPFELSEDGEDSLGLEKCPADSSSEAKRTPSCSQDPLELNKDPEGSLGLEKCPADSQGEAEQTSGTVPDTTSSPSGQWLSGDEPSTTSCVDECPDPSRLLLKDGPQDVTAGECVNSPGAFSKVDEEESERRELPDTPVSTGSCNNSTSEKRSNASPRPKALGTDGSEEANQALNSSKVSQHDTSLAQNEFPEKLDNMQPVAKGEDPVLPEGSTAVEGLTLSAEDEDQGRVAADESLPVCEELRLQVSPECPDPDSPDREVSNSQDPLENQEEEEEEEDFEYQNIYLEPIVLALSESNDADLEHEDIDQDPVNLVLPKDIYIPDESDTPRTADLESPCDSGLNLTLSSDTSPIHLGPFSETAQSPEAHPGNQEAIALPAEAINSTHLEHDDQDTDAINLILPKQASEESNALIPSDTITQSPEALSGNQEVPVLPAKKKNDNLENQAEETWNKPENSGVCPVPETSLRHDDLDEMTPRTESGELKTSLCELQESTPTLLMKSDRSITKKHTMDAIKTTSMARTRYESPANKDCVMKEACKNTFMFYLVETSDDPFFARMKNLLKKGGHTEIEPVNFCKLKHRETDRLIVIIRNEDISLHVHKIPSLLRLKHCPNVTFAGVDGAEDVTDHTYQDLFHMGGFVVSDEEVLETVTLGQLKEMVKALEKLNGTGRWRWLLHYKESKKLKEDVRMDSNAHKKNLILKSCQGVNIVEVLHYHQCDSKSSTKSEYLKCLLNLQVQHISARFAVYLTDKPSVSREVFESKGILVVDVNTFIGTVQKVAAPFKKSYW</sequence>
<feature type="compositionally biased region" description="Low complexity" evidence="2">
    <location>
        <begin position="765"/>
        <end position="778"/>
    </location>
</feature>
<feature type="compositionally biased region" description="Polar residues" evidence="2">
    <location>
        <begin position="1390"/>
        <end position="1400"/>
    </location>
</feature>
<feature type="domain" description="TASOR PIN" evidence="5">
    <location>
        <begin position="1610"/>
        <end position="1749"/>
    </location>
</feature>
<evidence type="ECO:0000259" key="5">
    <source>
        <dbReference type="Pfam" id="PF24630"/>
    </source>
</evidence>
<feature type="region of interest" description="Disordered" evidence="2">
    <location>
        <begin position="1390"/>
        <end position="1456"/>
    </location>
</feature>
<evidence type="ECO:0000256" key="1">
    <source>
        <dbReference type="ARBA" id="ARBA00008058"/>
    </source>
</evidence>
<dbReference type="GO" id="GO:0045814">
    <property type="term" value="P:negative regulation of gene expression, epigenetic"/>
    <property type="evidence" value="ECO:0007669"/>
    <property type="project" value="InterPro"/>
</dbReference>
<protein>
    <submittedName>
        <fullName evidence="6">Protein FAM208B</fullName>
    </submittedName>
</protein>
<evidence type="ECO:0000313" key="6">
    <source>
        <dbReference type="EMBL" id="KYO38835.1"/>
    </source>
</evidence>
<dbReference type="InterPro" id="IPR056242">
    <property type="entry name" value="PIN_TASOR"/>
</dbReference>
<gene>
    <name evidence="6" type="primary">FAM208B</name>
    <name evidence="6" type="ORF">Y1Q_0023497</name>
</gene>
<dbReference type="Proteomes" id="UP000050525">
    <property type="component" value="Unassembled WGS sequence"/>
</dbReference>
<feature type="region of interest" description="Disordered" evidence="2">
    <location>
        <begin position="976"/>
        <end position="1252"/>
    </location>
</feature>
<feature type="compositionally biased region" description="Basic and acidic residues" evidence="2">
    <location>
        <begin position="579"/>
        <end position="594"/>
    </location>
</feature>
<feature type="region of interest" description="Disordered" evidence="2">
    <location>
        <begin position="549"/>
        <end position="646"/>
    </location>
</feature>
<dbReference type="InterPro" id="IPR022188">
    <property type="entry name" value="TASOR_DUF3715"/>
</dbReference>
<feature type="compositionally biased region" description="Polar residues" evidence="2">
    <location>
        <begin position="1031"/>
        <end position="1061"/>
    </location>
</feature>
<evidence type="ECO:0000259" key="3">
    <source>
        <dbReference type="Pfam" id="PF12509"/>
    </source>
</evidence>
<comment type="caution">
    <text evidence="6">The sequence shown here is derived from an EMBL/GenBank/DDBJ whole genome shotgun (WGS) entry which is preliminary data.</text>
</comment>
<dbReference type="eggNOG" id="ENOG502RJQA">
    <property type="taxonomic scope" value="Eukaryota"/>
</dbReference>
<feature type="compositionally biased region" description="Polar residues" evidence="2">
    <location>
        <begin position="1109"/>
        <end position="1119"/>
    </location>
</feature>
<feature type="compositionally biased region" description="Polar residues" evidence="2">
    <location>
        <begin position="453"/>
        <end position="465"/>
    </location>
</feature>
<name>A0A151NQR7_ALLMI</name>
<feature type="compositionally biased region" description="Basic and acidic residues" evidence="2">
    <location>
        <begin position="742"/>
        <end position="761"/>
    </location>
</feature>
<feature type="compositionally biased region" description="Polar residues" evidence="2">
    <location>
        <begin position="1140"/>
        <end position="1159"/>
    </location>
</feature>